<keyword evidence="3 6" id="KW-1133">Transmembrane helix</keyword>
<proteinExistence type="predicted"/>
<dbReference type="RefSeq" id="WP_374955628.1">
    <property type="nucleotide sequence ID" value="NZ_PVTY01000006.1"/>
</dbReference>
<dbReference type="Pfam" id="PF02656">
    <property type="entry name" value="DUF202"/>
    <property type="match status" value="1"/>
</dbReference>
<evidence type="ECO:0000256" key="1">
    <source>
        <dbReference type="ARBA" id="ARBA00004127"/>
    </source>
</evidence>
<dbReference type="GO" id="GO:0012505">
    <property type="term" value="C:endomembrane system"/>
    <property type="evidence" value="ECO:0007669"/>
    <property type="project" value="UniProtKB-SubCell"/>
</dbReference>
<feature type="transmembrane region" description="Helical" evidence="6">
    <location>
        <begin position="122"/>
        <end position="148"/>
    </location>
</feature>
<gene>
    <name evidence="8" type="ORF">BCL67_106110</name>
</gene>
<name>A0A2T0YN92_9MICC</name>
<keyword evidence="4 6" id="KW-0472">Membrane</keyword>
<feature type="region of interest" description="Disordered" evidence="5">
    <location>
        <begin position="1"/>
        <end position="39"/>
    </location>
</feature>
<evidence type="ECO:0000313" key="8">
    <source>
        <dbReference type="EMBL" id="PRZ16790.1"/>
    </source>
</evidence>
<evidence type="ECO:0000313" key="9">
    <source>
        <dbReference type="Proteomes" id="UP000238217"/>
    </source>
</evidence>
<comment type="subcellular location">
    <subcellularLocation>
        <location evidence="1">Endomembrane system</location>
        <topology evidence="1">Multi-pass membrane protein</topology>
    </subcellularLocation>
</comment>
<feature type="domain" description="DUF202" evidence="7">
    <location>
        <begin position="48"/>
        <end position="114"/>
    </location>
</feature>
<evidence type="ECO:0000256" key="5">
    <source>
        <dbReference type="SAM" id="MobiDB-lite"/>
    </source>
</evidence>
<reference evidence="8 9" key="1">
    <citation type="submission" date="2018-03" db="EMBL/GenBank/DDBJ databases">
        <title>Comparative analysis of microorganisms from saline springs in Andes Mountain Range, Colombia.</title>
        <authorList>
            <person name="Rubin E."/>
        </authorList>
    </citation>
    <scope>NUCLEOTIDE SEQUENCE [LARGE SCALE GENOMIC DNA]</scope>
    <source>
        <strain evidence="8 9">CG 35</strain>
    </source>
</reference>
<keyword evidence="9" id="KW-1185">Reference proteome</keyword>
<evidence type="ECO:0000256" key="6">
    <source>
        <dbReference type="SAM" id="Phobius"/>
    </source>
</evidence>
<accession>A0A2T0YN92</accession>
<evidence type="ECO:0000259" key="7">
    <source>
        <dbReference type="Pfam" id="PF02656"/>
    </source>
</evidence>
<evidence type="ECO:0000256" key="3">
    <source>
        <dbReference type="ARBA" id="ARBA00022989"/>
    </source>
</evidence>
<feature type="transmembrane region" description="Helical" evidence="6">
    <location>
        <begin position="90"/>
        <end position="110"/>
    </location>
</feature>
<dbReference type="AlphaFoldDB" id="A0A2T0YN92"/>
<feature type="transmembrane region" description="Helical" evidence="6">
    <location>
        <begin position="57"/>
        <end position="78"/>
    </location>
</feature>
<sequence>MSDDPLSGDVGSGDRASRDVASEDPSGAPTRGRLSSRLLARGQEPDPRFTLANERTFLAWIRTALAFLAGGVAVEAFAADVFADPYRTVVSVLTISVGLLISVGAAMRWLNVERSMRLGQPLPMPLIIPLLSFASGVAMAVVIALVVLD</sequence>
<organism evidence="8 9">
    <name type="scientific">Nesterenkonia sandarakina</name>
    <dbReference type="NCBI Taxonomy" id="272918"/>
    <lineage>
        <taxon>Bacteria</taxon>
        <taxon>Bacillati</taxon>
        <taxon>Actinomycetota</taxon>
        <taxon>Actinomycetes</taxon>
        <taxon>Micrococcales</taxon>
        <taxon>Micrococcaceae</taxon>
        <taxon>Nesterenkonia</taxon>
    </lineage>
</organism>
<evidence type="ECO:0000256" key="4">
    <source>
        <dbReference type="ARBA" id="ARBA00023136"/>
    </source>
</evidence>
<dbReference type="EMBL" id="PVTY01000006">
    <property type="protein sequence ID" value="PRZ16790.1"/>
    <property type="molecule type" value="Genomic_DNA"/>
</dbReference>
<dbReference type="Proteomes" id="UP000238217">
    <property type="component" value="Unassembled WGS sequence"/>
</dbReference>
<dbReference type="InterPro" id="IPR003807">
    <property type="entry name" value="DUF202"/>
</dbReference>
<comment type="caution">
    <text evidence="8">The sequence shown here is derived from an EMBL/GenBank/DDBJ whole genome shotgun (WGS) entry which is preliminary data.</text>
</comment>
<protein>
    <submittedName>
        <fullName evidence="8">Putative membrane protein</fullName>
    </submittedName>
</protein>
<evidence type="ECO:0000256" key="2">
    <source>
        <dbReference type="ARBA" id="ARBA00022692"/>
    </source>
</evidence>
<keyword evidence="2 6" id="KW-0812">Transmembrane</keyword>